<evidence type="ECO:0000313" key="2">
    <source>
        <dbReference type="EMBL" id="CAI2181303.1"/>
    </source>
</evidence>
<feature type="region of interest" description="Disordered" evidence="1">
    <location>
        <begin position="47"/>
        <end position="66"/>
    </location>
</feature>
<organism evidence="2 3">
    <name type="scientific">Funneliformis geosporum</name>
    <dbReference type="NCBI Taxonomy" id="1117311"/>
    <lineage>
        <taxon>Eukaryota</taxon>
        <taxon>Fungi</taxon>
        <taxon>Fungi incertae sedis</taxon>
        <taxon>Mucoromycota</taxon>
        <taxon>Glomeromycotina</taxon>
        <taxon>Glomeromycetes</taxon>
        <taxon>Glomerales</taxon>
        <taxon>Glomeraceae</taxon>
        <taxon>Funneliformis</taxon>
    </lineage>
</organism>
<evidence type="ECO:0000256" key="1">
    <source>
        <dbReference type="SAM" id="MobiDB-lite"/>
    </source>
</evidence>
<dbReference type="Proteomes" id="UP001153678">
    <property type="component" value="Unassembled WGS sequence"/>
</dbReference>
<feature type="compositionally biased region" description="Polar residues" evidence="1">
    <location>
        <begin position="54"/>
        <end position="66"/>
    </location>
</feature>
<accession>A0A9W4SW65</accession>
<proteinExistence type="predicted"/>
<gene>
    <name evidence="2" type="ORF">FWILDA_LOCUS10018</name>
</gene>
<reference evidence="2" key="1">
    <citation type="submission" date="2022-08" db="EMBL/GenBank/DDBJ databases">
        <authorList>
            <person name="Kallberg Y."/>
            <person name="Tangrot J."/>
            <person name="Rosling A."/>
        </authorList>
    </citation>
    <scope>NUCLEOTIDE SEQUENCE</scope>
    <source>
        <strain evidence="2">Wild A</strain>
    </source>
</reference>
<dbReference type="EMBL" id="CAMKVN010002484">
    <property type="protein sequence ID" value="CAI2181303.1"/>
    <property type="molecule type" value="Genomic_DNA"/>
</dbReference>
<keyword evidence="3" id="KW-1185">Reference proteome</keyword>
<comment type="caution">
    <text evidence="2">The sequence shown here is derived from an EMBL/GenBank/DDBJ whole genome shotgun (WGS) entry which is preliminary data.</text>
</comment>
<evidence type="ECO:0000313" key="3">
    <source>
        <dbReference type="Proteomes" id="UP001153678"/>
    </source>
</evidence>
<sequence>MALVASVVASFEWTIEAARELIRLQRENHDDFEFEIVLIKIWVRKSQEVGSWRESPQTTNNKSNSA</sequence>
<protein>
    <submittedName>
        <fullName evidence="2">10621_t:CDS:1</fullName>
    </submittedName>
</protein>
<dbReference type="AlphaFoldDB" id="A0A9W4SW65"/>
<name>A0A9W4SW65_9GLOM</name>